<feature type="compositionally biased region" description="Basic and acidic residues" evidence="8">
    <location>
        <begin position="175"/>
        <end position="187"/>
    </location>
</feature>
<gene>
    <name evidence="10" type="ORF">DPX39_060059200</name>
</gene>
<dbReference type="SUPFAM" id="SSF118251">
    <property type="entry name" value="Variant surface glycoprotein MITAT 1.2, VSG 221, C-terminal domain"/>
    <property type="match status" value="1"/>
</dbReference>
<keyword evidence="7" id="KW-0449">Lipoprotein</keyword>
<feature type="signal peptide" evidence="9">
    <location>
        <begin position="1"/>
        <end position="24"/>
    </location>
</feature>
<evidence type="ECO:0000256" key="4">
    <source>
        <dbReference type="ARBA" id="ARBA00022622"/>
    </source>
</evidence>
<keyword evidence="3" id="KW-1003">Cell membrane</keyword>
<proteinExistence type="predicted"/>
<feature type="chain" id="PRO_5018014071" evidence="9">
    <location>
        <begin position="25"/>
        <end position="487"/>
    </location>
</feature>
<evidence type="ECO:0000256" key="7">
    <source>
        <dbReference type="ARBA" id="ARBA00023288"/>
    </source>
</evidence>
<evidence type="ECO:0000256" key="8">
    <source>
        <dbReference type="SAM" id="MobiDB-lite"/>
    </source>
</evidence>
<dbReference type="GO" id="GO:0098552">
    <property type="term" value="C:side of membrane"/>
    <property type="evidence" value="ECO:0007669"/>
    <property type="project" value="UniProtKB-KW"/>
</dbReference>
<comment type="subcellular location">
    <subcellularLocation>
        <location evidence="2">Cell membrane</location>
        <topology evidence="2">Lipid-anchor</topology>
        <topology evidence="2">GPI-anchor</topology>
    </subcellularLocation>
</comment>
<evidence type="ECO:0000256" key="2">
    <source>
        <dbReference type="ARBA" id="ARBA00004609"/>
    </source>
</evidence>
<comment type="function">
    <text evidence="1">VSG forms a coat on the surface of the parasite. The trypanosome evades the immune response of the host by expressing a series of antigenically distinct VSGs from an estimated 1000 VSG genes.</text>
</comment>
<dbReference type="GO" id="GO:0005886">
    <property type="term" value="C:plasma membrane"/>
    <property type="evidence" value="ECO:0007669"/>
    <property type="project" value="UniProtKB-SubCell"/>
</dbReference>
<evidence type="ECO:0000256" key="1">
    <source>
        <dbReference type="ARBA" id="ARBA00002523"/>
    </source>
</evidence>
<keyword evidence="5" id="KW-0472">Membrane</keyword>
<dbReference type="Gene3D" id="3.90.150.10">
    <property type="entry name" value="Variant Surface Glycoprotein, subunit A domain 1"/>
    <property type="match status" value="1"/>
</dbReference>
<evidence type="ECO:0000256" key="5">
    <source>
        <dbReference type="ARBA" id="ARBA00023136"/>
    </source>
</evidence>
<dbReference type="SUPFAM" id="SSF58087">
    <property type="entry name" value="Variant surface glycoprotein (N-terminal domain)"/>
    <property type="match status" value="1"/>
</dbReference>
<name>A0A3L6L5N5_9TRYP</name>
<dbReference type="AlphaFoldDB" id="A0A3L6L5N5"/>
<keyword evidence="4" id="KW-0336">GPI-anchor</keyword>
<dbReference type="EMBL" id="QSBY01000006">
    <property type="protein sequence ID" value="RHW71912.1"/>
    <property type="molecule type" value="Genomic_DNA"/>
</dbReference>
<sequence>MRTASTTLILLFLALGFFAGTSHCHKAALPIAGLTKVCTFNGELEKAAARSANLIGIYVSKLSQLQTLEHDISLLVMEGVVNGTTDITVLSHVVRRATTDMVDALLAEMPKAIYAAATCSLFAGWVDDSVGVFAAAKGSTNYCVKEGGGGYSHSAKNELQGCLEDDGSFQGISEKEQNEPTRLDSSDKALQADTAGRTPTGATCVLTQHGNNGGAAYAEDGQNPDFHWGKGLFKVAHGDAAAKETNWPLHTQDKLAKTQFSACQAKMAAVKNILLQSTALQTKLLELTTKQPKITGKLQIPKSFFDTNEPATNYDVEEAQLQHLQAALASMRDGNEYKSKRKTKLLTSSKSLISSARKRCPETAAAAETVKKSNTNKKADKECDSKGKSECNDPCVWKGTDKEGKCVEKEEAKPEEKKEEKCKEKRMTANLRIVSGRVKLAKITVFSTILNFPGDVQHLIMVPGSVTPSRRNPSVRIIPCSRGLWRA</sequence>
<keyword evidence="6" id="KW-0325">Glycoprotein</keyword>
<keyword evidence="9" id="KW-0732">Signal</keyword>
<evidence type="ECO:0000313" key="11">
    <source>
        <dbReference type="Proteomes" id="UP000266743"/>
    </source>
</evidence>
<evidence type="ECO:0000313" key="10">
    <source>
        <dbReference type="EMBL" id="RHW71912.1"/>
    </source>
</evidence>
<dbReference type="InterPro" id="IPR027446">
    <property type="entry name" value="VSG_C_dom_sf"/>
</dbReference>
<protein>
    <submittedName>
        <fullName evidence="10">Trypanosome variant surface glycoprotein (A-type)</fullName>
    </submittedName>
</protein>
<evidence type="ECO:0000256" key="3">
    <source>
        <dbReference type="ARBA" id="ARBA00022475"/>
    </source>
</evidence>
<evidence type="ECO:0000256" key="6">
    <source>
        <dbReference type="ARBA" id="ARBA00023180"/>
    </source>
</evidence>
<comment type="caution">
    <text evidence="10">The sequence shown here is derived from an EMBL/GenBank/DDBJ whole genome shotgun (WGS) entry which is preliminary data.</text>
</comment>
<dbReference type="Proteomes" id="UP000266743">
    <property type="component" value="Chromosome 6"/>
</dbReference>
<feature type="region of interest" description="Disordered" evidence="8">
    <location>
        <begin position="175"/>
        <end position="196"/>
    </location>
</feature>
<accession>A0A3L6L5N5</accession>
<reference evidence="10 11" key="1">
    <citation type="submission" date="2018-09" db="EMBL/GenBank/DDBJ databases">
        <title>whole genome sequence of T. equiperdum IVM-t1 strain.</title>
        <authorList>
            <person name="Suganuma K."/>
        </authorList>
    </citation>
    <scope>NUCLEOTIDE SEQUENCE [LARGE SCALE GENOMIC DNA]</scope>
    <source>
        <strain evidence="10 11">IVM-t1</strain>
    </source>
</reference>
<organism evidence="10 11">
    <name type="scientific">Trypanosoma brucei equiperdum</name>
    <dbReference type="NCBI Taxonomy" id="630700"/>
    <lineage>
        <taxon>Eukaryota</taxon>
        <taxon>Discoba</taxon>
        <taxon>Euglenozoa</taxon>
        <taxon>Kinetoplastea</taxon>
        <taxon>Metakinetoplastina</taxon>
        <taxon>Trypanosomatida</taxon>
        <taxon>Trypanosomatidae</taxon>
        <taxon>Trypanosoma</taxon>
    </lineage>
</organism>
<evidence type="ECO:0000256" key="9">
    <source>
        <dbReference type="SAM" id="SignalP"/>
    </source>
</evidence>